<evidence type="ECO:0000256" key="3">
    <source>
        <dbReference type="ARBA" id="ARBA00007630"/>
    </source>
</evidence>
<feature type="domain" description="tRNA methyltransferase TRMD/TRM10-type" evidence="18">
    <location>
        <begin position="7"/>
        <end position="237"/>
    </location>
</feature>
<comment type="caution">
    <text evidence="15">Lacks conserved residue(s) required for the propagation of feature annotation.</text>
</comment>
<keyword evidence="10 15" id="KW-0949">S-adenosyl-L-methionine</keyword>
<protein>
    <recommendedName>
        <fullName evidence="6 15">tRNA (guanine-N(1)-)-methyltransferase</fullName>
        <ecNumber evidence="5 15">2.1.1.228</ecNumber>
    </recommendedName>
    <alternativeName>
        <fullName evidence="12 15">M1G-methyltransferase</fullName>
    </alternativeName>
    <alternativeName>
        <fullName evidence="13 15">tRNA [GM37] methyltransferase</fullName>
    </alternativeName>
</protein>
<comment type="subunit">
    <text evidence="4 15 17">Homodimer.</text>
</comment>
<dbReference type="PANTHER" id="PTHR46417:SF1">
    <property type="entry name" value="TRNA (GUANINE-N(1)-)-METHYLTRANSFERASE"/>
    <property type="match status" value="1"/>
</dbReference>
<comment type="caution">
    <text evidence="19">The sequence shown here is derived from an EMBL/GenBank/DDBJ whole genome shotgun (WGS) entry which is preliminary data.</text>
</comment>
<reference evidence="19 20" key="1">
    <citation type="journal article" date="2016" name="Nat. Commun.">
        <title>Thousands of microbial genomes shed light on interconnected biogeochemical processes in an aquifer system.</title>
        <authorList>
            <person name="Anantharaman K."/>
            <person name="Brown C.T."/>
            <person name="Hug L.A."/>
            <person name="Sharon I."/>
            <person name="Castelle C.J."/>
            <person name="Probst A.J."/>
            <person name="Thomas B.C."/>
            <person name="Singh A."/>
            <person name="Wilkins M.J."/>
            <person name="Karaoz U."/>
            <person name="Brodie E.L."/>
            <person name="Williams K.H."/>
            <person name="Hubbard S.S."/>
            <person name="Banfield J.F."/>
        </authorList>
    </citation>
    <scope>NUCLEOTIDE SEQUENCE [LARGE SCALE GENOMIC DNA]</scope>
</reference>
<evidence type="ECO:0000313" key="19">
    <source>
        <dbReference type="EMBL" id="OGC59663.1"/>
    </source>
</evidence>
<gene>
    <name evidence="15" type="primary">trmD</name>
    <name evidence="19" type="ORF">A3A70_01745</name>
</gene>
<evidence type="ECO:0000256" key="6">
    <source>
        <dbReference type="ARBA" id="ARBA00014679"/>
    </source>
</evidence>
<keyword evidence="11 15" id="KW-0819">tRNA processing</keyword>
<keyword evidence="9 15" id="KW-0808">Transferase</keyword>
<evidence type="ECO:0000256" key="10">
    <source>
        <dbReference type="ARBA" id="ARBA00022691"/>
    </source>
</evidence>
<evidence type="ECO:0000256" key="1">
    <source>
        <dbReference type="ARBA" id="ARBA00002634"/>
    </source>
</evidence>
<keyword evidence="8 15" id="KW-0489">Methyltransferase</keyword>
<accession>A0A1F4VS96</accession>
<evidence type="ECO:0000256" key="13">
    <source>
        <dbReference type="ARBA" id="ARBA00033392"/>
    </source>
</evidence>
<dbReference type="NCBIfam" id="TIGR00088">
    <property type="entry name" value="trmD"/>
    <property type="match status" value="1"/>
</dbReference>
<evidence type="ECO:0000256" key="4">
    <source>
        <dbReference type="ARBA" id="ARBA00011738"/>
    </source>
</evidence>
<evidence type="ECO:0000256" key="15">
    <source>
        <dbReference type="HAMAP-Rule" id="MF_00605"/>
    </source>
</evidence>
<evidence type="ECO:0000256" key="8">
    <source>
        <dbReference type="ARBA" id="ARBA00022603"/>
    </source>
</evidence>
<dbReference type="AlphaFoldDB" id="A0A1F4VS96"/>
<evidence type="ECO:0000256" key="17">
    <source>
        <dbReference type="RuleBase" id="RU003464"/>
    </source>
</evidence>
<organism evidence="19 20">
    <name type="scientific">candidate division WWE3 bacterium RIFCSPLOWO2_01_FULL_42_11</name>
    <dbReference type="NCBI Taxonomy" id="1802627"/>
    <lineage>
        <taxon>Bacteria</taxon>
        <taxon>Katanobacteria</taxon>
    </lineage>
</organism>
<dbReference type="InterPro" id="IPR029026">
    <property type="entry name" value="tRNA_m1G_MTases_N"/>
</dbReference>
<dbReference type="SUPFAM" id="SSF75217">
    <property type="entry name" value="alpha/beta knot"/>
    <property type="match status" value="1"/>
</dbReference>
<dbReference type="HAMAP" id="MF_00605">
    <property type="entry name" value="TrmD"/>
    <property type="match status" value="1"/>
</dbReference>
<evidence type="ECO:0000259" key="18">
    <source>
        <dbReference type="Pfam" id="PF01746"/>
    </source>
</evidence>
<dbReference type="Proteomes" id="UP000178964">
    <property type="component" value="Unassembled WGS sequence"/>
</dbReference>
<sequence>MKAHSRKIHFLTLFPDSLKTFLDTSILKRAAEKEVVTYFVHNLRDWALDSYGTVDDRPFGGGVGMLLRPEPIFSAFDAIIKKKTKKTLVILMTPQGEILTEKKAQELADENKDLFIICPHYEGVDERVRQHLVDLEISIGDYVLTGGELPALVLTDSIVRLLPGVLDKEMATLEESFSIKDERGHKLLEHPQYTRPAIFRGFEVPEVLISGNHAMIQKWKIEQALKRTKERRPDLLETNHKSQ</sequence>
<dbReference type="STRING" id="1802627.A3A70_01745"/>
<dbReference type="NCBIfam" id="NF000648">
    <property type="entry name" value="PRK00026.1"/>
    <property type="match status" value="1"/>
</dbReference>
<dbReference type="GO" id="GO:0005829">
    <property type="term" value="C:cytosol"/>
    <property type="evidence" value="ECO:0007669"/>
    <property type="project" value="TreeGrafter"/>
</dbReference>
<dbReference type="FunFam" id="3.40.1280.10:FF:000001">
    <property type="entry name" value="tRNA (guanine-N(1)-)-methyltransferase"/>
    <property type="match status" value="1"/>
</dbReference>
<dbReference type="InterPro" id="IPR002649">
    <property type="entry name" value="tRNA_m1G_MeTrfase_TrmD"/>
</dbReference>
<comment type="similarity">
    <text evidence="3 15 17">Belongs to the RNA methyltransferase TrmD family.</text>
</comment>
<name>A0A1F4VS96_UNCKA</name>
<dbReference type="EC" id="2.1.1.228" evidence="5 15"/>
<evidence type="ECO:0000256" key="9">
    <source>
        <dbReference type="ARBA" id="ARBA00022679"/>
    </source>
</evidence>
<dbReference type="InterPro" id="IPR016009">
    <property type="entry name" value="tRNA_MeTrfase_TRMD/TRM10"/>
</dbReference>
<evidence type="ECO:0000256" key="2">
    <source>
        <dbReference type="ARBA" id="ARBA00004496"/>
    </source>
</evidence>
<evidence type="ECO:0000313" key="20">
    <source>
        <dbReference type="Proteomes" id="UP000178964"/>
    </source>
</evidence>
<comment type="subcellular location">
    <subcellularLocation>
        <location evidence="2 15 17">Cytoplasm</location>
    </subcellularLocation>
</comment>
<evidence type="ECO:0000256" key="11">
    <source>
        <dbReference type="ARBA" id="ARBA00022694"/>
    </source>
</evidence>
<proteinExistence type="inferred from homology"/>
<dbReference type="CDD" id="cd18080">
    <property type="entry name" value="TrmD-like"/>
    <property type="match status" value="1"/>
</dbReference>
<dbReference type="GO" id="GO:0002939">
    <property type="term" value="P:tRNA N1-guanine methylation"/>
    <property type="evidence" value="ECO:0007669"/>
    <property type="project" value="TreeGrafter"/>
</dbReference>
<comment type="catalytic activity">
    <reaction evidence="14 15 17">
        <text>guanosine(37) in tRNA + S-adenosyl-L-methionine = N(1)-methylguanosine(37) in tRNA + S-adenosyl-L-homocysteine + H(+)</text>
        <dbReference type="Rhea" id="RHEA:36899"/>
        <dbReference type="Rhea" id="RHEA-COMP:10145"/>
        <dbReference type="Rhea" id="RHEA-COMP:10147"/>
        <dbReference type="ChEBI" id="CHEBI:15378"/>
        <dbReference type="ChEBI" id="CHEBI:57856"/>
        <dbReference type="ChEBI" id="CHEBI:59789"/>
        <dbReference type="ChEBI" id="CHEBI:73542"/>
        <dbReference type="ChEBI" id="CHEBI:74269"/>
        <dbReference type="EC" id="2.1.1.228"/>
    </reaction>
</comment>
<dbReference type="GO" id="GO:0052906">
    <property type="term" value="F:tRNA (guanine(37)-N1)-methyltransferase activity"/>
    <property type="evidence" value="ECO:0007669"/>
    <property type="project" value="UniProtKB-UniRule"/>
</dbReference>
<comment type="function">
    <text evidence="1 15 17">Specifically methylates guanosine-37 in various tRNAs.</text>
</comment>
<dbReference type="InterPro" id="IPR029028">
    <property type="entry name" value="Alpha/beta_knot_MTases"/>
</dbReference>
<dbReference type="InterPro" id="IPR023148">
    <property type="entry name" value="tRNA_m1G_MeTrfase_C_sf"/>
</dbReference>
<dbReference type="EMBL" id="MEVK01000011">
    <property type="protein sequence ID" value="OGC59663.1"/>
    <property type="molecule type" value="Genomic_DNA"/>
</dbReference>
<dbReference type="PANTHER" id="PTHR46417">
    <property type="entry name" value="TRNA (GUANINE-N(1)-)-METHYLTRANSFERASE"/>
    <property type="match status" value="1"/>
</dbReference>
<dbReference type="Pfam" id="PF01746">
    <property type="entry name" value="tRNA_m1G_MT"/>
    <property type="match status" value="1"/>
</dbReference>
<keyword evidence="7 15" id="KW-0963">Cytoplasm</keyword>
<evidence type="ECO:0000256" key="5">
    <source>
        <dbReference type="ARBA" id="ARBA00012807"/>
    </source>
</evidence>
<dbReference type="PIRSF" id="PIRSF000386">
    <property type="entry name" value="tRNA_mtase"/>
    <property type="match status" value="1"/>
</dbReference>
<evidence type="ECO:0000256" key="16">
    <source>
        <dbReference type="PIRSR" id="PIRSR000386-1"/>
    </source>
</evidence>
<evidence type="ECO:0000256" key="7">
    <source>
        <dbReference type="ARBA" id="ARBA00022490"/>
    </source>
</evidence>
<dbReference type="Gene3D" id="3.40.1280.10">
    <property type="match status" value="1"/>
</dbReference>
<evidence type="ECO:0000256" key="14">
    <source>
        <dbReference type="ARBA" id="ARBA00047783"/>
    </source>
</evidence>
<evidence type="ECO:0000256" key="12">
    <source>
        <dbReference type="ARBA" id="ARBA00029736"/>
    </source>
</evidence>
<feature type="binding site" evidence="15 16">
    <location>
        <begin position="139"/>
        <end position="144"/>
    </location>
    <ligand>
        <name>S-adenosyl-L-methionine</name>
        <dbReference type="ChEBI" id="CHEBI:59789"/>
    </ligand>
</feature>
<dbReference type="Gene3D" id="1.10.1270.20">
    <property type="entry name" value="tRNA(m1g37)methyltransferase, domain 2"/>
    <property type="match status" value="1"/>
</dbReference>